<keyword evidence="2" id="KW-0442">Lipid degradation</keyword>
<dbReference type="PANTHER" id="PTHR10272:SF0">
    <property type="entry name" value="PLATELET-ACTIVATING FACTOR ACETYLHYDROLASE"/>
    <property type="match status" value="1"/>
</dbReference>
<dbReference type="Proteomes" id="UP000294257">
    <property type="component" value="Unassembled WGS sequence"/>
</dbReference>
<dbReference type="InterPro" id="IPR029058">
    <property type="entry name" value="AB_hydrolase_fold"/>
</dbReference>
<reference evidence="6 7" key="1">
    <citation type="submission" date="2019-02" db="EMBL/GenBank/DDBJ databases">
        <title>Genomic Encyclopedia of Type Strains, Phase IV (KMG-IV): sequencing the most valuable type-strain genomes for metagenomic binning, comparative biology and taxonomic classification.</title>
        <authorList>
            <person name="Goeker M."/>
        </authorList>
    </citation>
    <scope>NUCLEOTIDE SEQUENCE [LARGE SCALE GENOMIC DNA]</scope>
    <source>
        <strain evidence="6 7">DSM 101727</strain>
    </source>
</reference>
<dbReference type="GO" id="GO:0003847">
    <property type="term" value="F:1-alkyl-2-acetylglycerophosphocholine esterase activity"/>
    <property type="evidence" value="ECO:0007669"/>
    <property type="project" value="TreeGrafter"/>
</dbReference>
<dbReference type="SUPFAM" id="SSF53474">
    <property type="entry name" value="alpha/beta-Hydrolases"/>
    <property type="match status" value="1"/>
</dbReference>
<protein>
    <submittedName>
        <fullName evidence="6">Chlorophyllase-like protein</fullName>
    </submittedName>
</protein>
<keyword evidence="3" id="KW-0443">Lipid metabolism</keyword>
<dbReference type="PANTHER" id="PTHR10272">
    <property type="entry name" value="PLATELET-ACTIVATING FACTOR ACETYLHYDROLASE"/>
    <property type="match status" value="1"/>
</dbReference>
<comment type="caution">
    <text evidence="6">The sequence shown here is derived from an EMBL/GenBank/DDBJ whole genome shotgun (WGS) entry which is preliminary data.</text>
</comment>
<gene>
    <name evidence="6" type="ORF">EV193_107149</name>
</gene>
<evidence type="ECO:0000313" key="7">
    <source>
        <dbReference type="Proteomes" id="UP000294257"/>
    </source>
</evidence>
<dbReference type="GO" id="GO:0016042">
    <property type="term" value="P:lipid catabolic process"/>
    <property type="evidence" value="ECO:0007669"/>
    <property type="project" value="UniProtKB-KW"/>
</dbReference>
<evidence type="ECO:0000256" key="3">
    <source>
        <dbReference type="ARBA" id="ARBA00023098"/>
    </source>
</evidence>
<sequence length="285" mass="29312">MRKLTWTAAALAFAGVLATQTFASAEGAGPSAATCPSVNGNWAAPGPFAVTSGSNGTGHTIFRPTDLGGLGCEKHPVILWSNGAAAVVAAYTELLTHLASHGFIVAAGEGRSSSGQPMLDGLDYLARQNADPNSVFAGKVDVEHVGATGHSLGGGAAVGAGADPRVDTVAPLLGGPFNKPAQLHGPALFTAGQRDGLVWPSVVRSQYDQAAQVPAIYAELRGAGHFEASRDGGRLRGPLTAWFRFHLLADEHARGEFFGPGCGYCTSREWSAFTRNPKAEAIPGP</sequence>
<dbReference type="AlphaFoldDB" id="A0A4Q7KIT2"/>
<evidence type="ECO:0000256" key="4">
    <source>
        <dbReference type="SAM" id="SignalP"/>
    </source>
</evidence>
<feature type="signal peptide" evidence="4">
    <location>
        <begin position="1"/>
        <end position="25"/>
    </location>
</feature>
<proteinExistence type="predicted"/>
<evidence type="ECO:0000313" key="6">
    <source>
        <dbReference type="EMBL" id="RZS36468.1"/>
    </source>
</evidence>
<evidence type="ECO:0000259" key="5">
    <source>
        <dbReference type="Pfam" id="PF12740"/>
    </source>
</evidence>
<feature type="chain" id="PRO_5020393957" evidence="4">
    <location>
        <begin position="26"/>
        <end position="285"/>
    </location>
</feature>
<keyword evidence="7" id="KW-1185">Reference proteome</keyword>
<name>A0A4Q7KIT2_9PSEU</name>
<organism evidence="6 7">
    <name type="scientific">Herbihabitans rhizosphaerae</name>
    <dbReference type="NCBI Taxonomy" id="1872711"/>
    <lineage>
        <taxon>Bacteria</taxon>
        <taxon>Bacillati</taxon>
        <taxon>Actinomycetota</taxon>
        <taxon>Actinomycetes</taxon>
        <taxon>Pseudonocardiales</taxon>
        <taxon>Pseudonocardiaceae</taxon>
        <taxon>Herbihabitans</taxon>
    </lineage>
</organism>
<dbReference type="RefSeq" id="WP_242613549.1">
    <property type="nucleotide sequence ID" value="NZ_SGWQ01000007.1"/>
</dbReference>
<keyword evidence="4" id="KW-0732">Signal</keyword>
<accession>A0A4Q7KIT2</accession>
<dbReference type="Pfam" id="PF12740">
    <property type="entry name" value="PETase"/>
    <property type="match status" value="1"/>
</dbReference>
<evidence type="ECO:0000256" key="1">
    <source>
        <dbReference type="ARBA" id="ARBA00022801"/>
    </source>
</evidence>
<feature type="domain" description="PET hydrolase/cutinase-like" evidence="5">
    <location>
        <begin position="23"/>
        <end position="250"/>
    </location>
</feature>
<keyword evidence="1" id="KW-0378">Hydrolase</keyword>
<dbReference type="EMBL" id="SGWQ01000007">
    <property type="protein sequence ID" value="RZS36468.1"/>
    <property type="molecule type" value="Genomic_DNA"/>
</dbReference>
<dbReference type="InterPro" id="IPR041127">
    <property type="entry name" value="PET_hydrolase/cutinase-like"/>
</dbReference>
<evidence type="ECO:0000256" key="2">
    <source>
        <dbReference type="ARBA" id="ARBA00022963"/>
    </source>
</evidence>
<dbReference type="Gene3D" id="3.40.50.1820">
    <property type="entry name" value="alpha/beta hydrolase"/>
    <property type="match status" value="1"/>
</dbReference>